<organism evidence="2 3">
    <name type="scientific">Desulfuromonas acetoxidans (strain DSM 684 / 11070)</name>
    <dbReference type="NCBI Taxonomy" id="281689"/>
    <lineage>
        <taxon>Bacteria</taxon>
        <taxon>Pseudomonadati</taxon>
        <taxon>Thermodesulfobacteriota</taxon>
        <taxon>Desulfuromonadia</taxon>
        <taxon>Desulfuromonadales</taxon>
        <taxon>Desulfuromonadaceae</taxon>
        <taxon>Desulfuromonas</taxon>
    </lineage>
</organism>
<dbReference type="EMBL" id="AAEW02000001">
    <property type="protein sequence ID" value="EAT17306.1"/>
    <property type="molecule type" value="Genomic_DNA"/>
</dbReference>
<dbReference type="PANTHER" id="PTHR35894:SF1">
    <property type="entry name" value="PHOSPHORIBULOKINASE _ URIDINE KINASE FAMILY"/>
    <property type="match status" value="1"/>
</dbReference>
<dbReference type="Pfam" id="PF13401">
    <property type="entry name" value="AAA_22"/>
    <property type="match status" value="1"/>
</dbReference>
<dbReference type="InterPro" id="IPR052026">
    <property type="entry name" value="ExeA_AAA_ATPase_DNA-bind"/>
</dbReference>
<evidence type="ECO:0000313" key="2">
    <source>
        <dbReference type="EMBL" id="EAT17306.1"/>
    </source>
</evidence>
<keyword evidence="3" id="KW-1185">Reference proteome</keyword>
<gene>
    <name evidence="2" type="ORF">Dace_3172</name>
</gene>
<reference evidence="2" key="1">
    <citation type="submission" date="2006-05" db="EMBL/GenBank/DDBJ databases">
        <title>Annotation of the draft genome assembly of Desulfuromonas acetoxidans DSM 684.</title>
        <authorList>
            <consortium name="US DOE Joint Genome Institute (JGI-ORNL)"/>
            <person name="Larimer F."/>
            <person name="Land M."/>
            <person name="Hauser L."/>
        </authorList>
    </citation>
    <scope>NUCLEOTIDE SEQUENCE [LARGE SCALE GENOMIC DNA]</scope>
    <source>
        <strain evidence="2">DSM 684</strain>
    </source>
</reference>
<dbReference type="GO" id="GO:0016887">
    <property type="term" value="F:ATP hydrolysis activity"/>
    <property type="evidence" value="ECO:0007669"/>
    <property type="project" value="InterPro"/>
</dbReference>
<dbReference type="SUPFAM" id="SSF52540">
    <property type="entry name" value="P-loop containing nucleoside triphosphate hydrolases"/>
    <property type="match status" value="1"/>
</dbReference>
<dbReference type="InterPro" id="IPR049945">
    <property type="entry name" value="AAA_22"/>
</dbReference>
<dbReference type="PANTHER" id="PTHR35894">
    <property type="entry name" value="GENERAL SECRETION PATHWAY PROTEIN A-RELATED"/>
    <property type="match status" value="1"/>
</dbReference>
<dbReference type="InterPro" id="IPR027417">
    <property type="entry name" value="P-loop_NTPase"/>
</dbReference>
<proteinExistence type="predicted"/>
<feature type="domain" description="AAA+ ATPase" evidence="1">
    <location>
        <begin position="42"/>
        <end position="185"/>
    </location>
</feature>
<evidence type="ECO:0000313" key="3">
    <source>
        <dbReference type="Proteomes" id="UP000005695"/>
    </source>
</evidence>
<dbReference type="RefSeq" id="WP_005997581.1">
    <property type="nucleotide sequence ID" value="NZ_AAEW02000001.1"/>
</dbReference>
<dbReference type="Proteomes" id="UP000005695">
    <property type="component" value="Unassembled WGS sequence"/>
</dbReference>
<dbReference type="InterPro" id="IPR017466">
    <property type="entry name" value="XrtA-assoc_ATPase-like"/>
</dbReference>
<dbReference type="Gene3D" id="3.40.50.300">
    <property type="entry name" value="P-loop containing nucleotide triphosphate hydrolases"/>
    <property type="match status" value="1"/>
</dbReference>
<dbReference type="OrthoDB" id="9779230at2"/>
<dbReference type="NCBIfam" id="TIGR03015">
    <property type="entry name" value="pepcterm_ATPase"/>
    <property type="match status" value="1"/>
</dbReference>
<name>Q1K3Z7_DESA6</name>
<comment type="caution">
    <text evidence="2">The sequence shown here is derived from an EMBL/GenBank/DDBJ whole genome shotgun (WGS) entry which is preliminary data.</text>
</comment>
<protein>
    <submittedName>
        <fullName evidence="2">ATPase</fullName>
    </submittedName>
</protein>
<accession>Q1K3Z7</accession>
<evidence type="ECO:0000259" key="1">
    <source>
        <dbReference type="SMART" id="SM00382"/>
    </source>
</evidence>
<sequence length="355" mass="40427">MYEAYFCLTTKPFELVPNPQFLFLSHSHRKAINYLTYGLQERAGFILLAGEVGSGKTTIVRNLIKDLDEDIALSRVFNTRADARQVLAMINEDFGLVVENKDKVTLLSELYDYLVELHAAGRRAVIIIDEAQNLSVEVLEEIRLLSNLEADTVKLLQIVLVGQPELLSMITQPELRQLRQRIGIHCHLEPLTRDETEAYVYHRLETAGNREAVVWHEGAFDLLFHYSGGVPRLINLFCDFALLCAFAEESRDLTLELLHEVIGDITWDQQESTSATVQLRELKVRTGVSGSPEQRLTALENLWGEGGEMVRRLEARDERLQQIQLESMRRMEMLLERISDRLGALLVAGKGRRGQ</sequence>
<dbReference type="InterPro" id="IPR003593">
    <property type="entry name" value="AAA+_ATPase"/>
</dbReference>
<reference evidence="2" key="2">
    <citation type="submission" date="2006-05" db="EMBL/GenBank/DDBJ databases">
        <title>Sequencing of the draft genome and assembly of Desulfuromonas acetoxidans DSM 684.</title>
        <authorList>
            <consortium name="US DOE Joint Genome Institute (JGI-PGF)"/>
            <person name="Copeland A."/>
            <person name="Lucas S."/>
            <person name="Lapidus A."/>
            <person name="Barry K."/>
            <person name="Detter J.C."/>
            <person name="Glavina del Rio T."/>
            <person name="Hammon N."/>
            <person name="Israni S."/>
            <person name="Dalin E."/>
            <person name="Tice H."/>
            <person name="Bruce D."/>
            <person name="Pitluck S."/>
            <person name="Richardson P."/>
        </authorList>
    </citation>
    <scope>NUCLEOTIDE SEQUENCE [LARGE SCALE GENOMIC DNA]</scope>
    <source>
        <strain evidence="2">DSM 684</strain>
    </source>
</reference>
<dbReference type="AlphaFoldDB" id="Q1K3Z7"/>
<dbReference type="SMART" id="SM00382">
    <property type="entry name" value="AAA"/>
    <property type="match status" value="1"/>
</dbReference>